<evidence type="ECO:0000256" key="3">
    <source>
        <dbReference type="ARBA" id="ARBA00022839"/>
    </source>
</evidence>
<comment type="caution">
    <text evidence="6">The sequence shown here is derived from an EMBL/GenBank/DDBJ whole genome shotgun (WGS) entry which is preliminary data.</text>
</comment>
<dbReference type="FunFam" id="3.30.420.10:FF:000045">
    <property type="entry name" value="3'-5' exonuclease DinG"/>
    <property type="match status" value="1"/>
</dbReference>
<dbReference type="AlphaFoldDB" id="A0A4Z0H3F6"/>
<accession>A0A4Z0H3F6</accession>
<reference evidence="6 7" key="1">
    <citation type="journal article" date="2003" name="Int. J. Syst. Evol. Microbiol.">
        <title>Halobacillus salinus sp. nov., isolated from a salt lake on the coast of the East Sea in Korea.</title>
        <authorList>
            <person name="Yoon J.H."/>
            <person name="Kang K.H."/>
            <person name="Park Y.H."/>
        </authorList>
    </citation>
    <scope>NUCLEOTIDE SEQUENCE [LARGE SCALE GENOMIC DNA]</scope>
    <source>
        <strain evidence="6 7">HSL-3</strain>
    </source>
</reference>
<evidence type="ECO:0000256" key="1">
    <source>
        <dbReference type="ARBA" id="ARBA00022722"/>
    </source>
</evidence>
<sequence>MNFIALDFETANNSRGSVCSIGMVEYENGQLKREYYRLVKPKRNYFAPINVQIHGIQREDVEDAYEFHELWESEIKEMVEGKLIIAHNAKFDMAVLRAVLSDYGLPFPMIAYNCTVNISKKTWRLPKYNLKAVSDHLGIKLNHHQALDDARAAALIFIEAARELGASTAKELVDKSQTANGMMYENGYEPARKNAPKRSKKPQGTDMIAAHSDPEHPFNGASFVLTGRLKGMNRQAAVERIQQKGGHVQTNVEATTNYVILGEKTYHNYRNGSKTVKIEQAENLLAQGHSIELVPEEQFISQLNEER</sequence>
<keyword evidence="2" id="KW-0378">Hydrolase</keyword>
<dbReference type="Pfam" id="PF00533">
    <property type="entry name" value="BRCT"/>
    <property type="match status" value="1"/>
</dbReference>
<dbReference type="InterPro" id="IPR013520">
    <property type="entry name" value="Ribonucl_H"/>
</dbReference>
<dbReference type="InterPro" id="IPR012337">
    <property type="entry name" value="RNaseH-like_sf"/>
</dbReference>
<dbReference type="CDD" id="cd17748">
    <property type="entry name" value="BRCT_DNA_ligase_like"/>
    <property type="match status" value="1"/>
</dbReference>
<name>A0A4Z0H3F6_9BACI</name>
<keyword evidence="3" id="KW-0269">Exonuclease</keyword>
<dbReference type="PANTHER" id="PTHR30231">
    <property type="entry name" value="DNA POLYMERASE III SUBUNIT EPSILON"/>
    <property type="match status" value="1"/>
</dbReference>
<evidence type="ECO:0000313" key="7">
    <source>
        <dbReference type="Proteomes" id="UP000297982"/>
    </source>
</evidence>
<keyword evidence="1" id="KW-0540">Nuclease</keyword>
<dbReference type="GO" id="GO:0003676">
    <property type="term" value="F:nucleic acid binding"/>
    <property type="evidence" value="ECO:0007669"/>
    <property type="project" value="InterPro"/>
</dbReference>
<gene>
    <name evidence="6" type="ORF">E4663_06425</name>
</gene>
<dbReference type="Pfam" id="PF00929">
    <property type="entry name" value="RNase_T"/>
    <property type="match status" value="1"/>
</dbReference>
<dbReference type="SUPFAM" id="SSF52113">
    <property type="entry name" value="BRCT domain"/>
    <property type="match status" value="1"/>
</dbReference>
<organism evidence="6 7">
    <name type="scientific">Halobacillus salinus</name>
    <dbReference type="NCBI Taxonomy" id="192814"/>
    <lineage>
        <taxon>Bacteria</taxon>
        <taxon>Bacillati</taxon>
        <taxon>Bacillota</taxon>
        <taxon>Bacilli</taxon>
        <taxon>Bacillales</taxon>
        <taxon>Bacillaceae</taxon>
        <taxon>Halobacillus</taxon>
    </lineage>
</organism>
<dbReference type="SUPFAM" id="SSF53098">
    <property type="entry name" value="Ribonuclease H-like"/>
    <property type="match status" value="1"/>
</dbReference>
<dbReference type="STRING" id="192814.GCA_900166575_01688"/>
<evidence type="ECO:0000313" key="6">
    <source>
        <dbReference type="EMBL" id="TGB04620.1"/>
    </source>
</evidence>
<dbReference type="InterPro" id="IPR036420">
    <property type="entry name" value="BRCT_dom_sf"/>
</dbReference>
<dbReference type="GO" id="GO:0008408">
    <property type="term" value="F:3'-5' exonuclease activity"/>
    <property type="evidence" value="ECO:0007669"/>
    <property type="project" value="TreeGrafter"/>
</dbReference>
<dbReference type="PANTHER" id="PTHR30231:SF42">
    <property type="entry name" value="EXONUCLEASE"/>
    <property type="match status" value="1"/>
</dbReference>
<dbReference type="Proteomes" id="UP000297982">
    <property type="component" value="Unassembled WGS sequence"/>
</dbReference>
<dbReference type="RefSeq" id="WP_135326991.1">
    <property type="nucleotide sequence ID" value="NZ_SRJC01000001.1"/>
</dbReference>
<dbReference type="PROSITE" id="PS50172">
    <property type="entry name" value="BRCT"/>
    <property type="match status" value="1"/>
</dbReference>
<evidence type="ECO:0000256" key="2">
    <source>
        <dbReference type="ARBA" id="ARBA00022801"/>
    </source>
</evidence>
<dbReference type="GO" id="GO:0005829">
    <property type="term" value="C:cytosol"/>
    <property type="evidence" value="ECO:0007669"/>
    <property type="project" value="TreeGrafter"/>
</dbReference>
<keyword evidence="7" id="KW-1185">Reference proteome</keyword>
<feature type="region of interest" description="Disordered" evidence="4">
    <location>
        <begin position="187"/>
        <end position="213"/>
    </location>
</feature>
<dbReference type="SMART" id="SM00479">
    <property type="entry name" value="EXOIII"/>
    <property type="match status" value="1"/>
</dbReference>
<evidence type="ECO:0000256" key="4">
    <source>
        <dbReference type="SAM" id="MobiDB-lite"/>
    </source>
</evidence>
<dbReference type="InterPro" id="IPR036397">
    <property type="entry name" value="RNaseH_sf"/>
</dbReference>
<dbReference type="InterPro" id="IPR001357">
    <property type="entry name" value="BRCT_dom"/>
</dbReference>
<protein>
    <recommendedName>
        <fullName evidence="5">BRCT domain-containing protein</fullName>
    </recommendedName>
</protein>
<dbReference type="EMBL" id="SRJC01000001">
    <property type="protein sequence ID" value="TGB04620.1"/>
    <property type="molecule type" value="Genomic_DNA"/>
</dbReference>
<dbReference type="Gene3D" id="3.40.50.10190">
    <property type="entry name" value="BRCT domain"/>
    <property type="match status" value="1"/>
</dbReference>
<proteinExistence type="predicted"/>
<feature type="domain" description="BRCT" evidence="5">
    <location>
        <begin position="213"/>
        <end position="307"/>
    </location>
</feature>
<dbReference type="Gene3D" id="3.30.420.10">
    <property type="entry name" value="Ribonuclease H-like superfamily/Ribonuclease H"/>
    <property type="match status" value="1"/>
</dbReference>
<dbReference type="CDD" id="cd06130">
    <property type="entry name" value="DNA_pol_III_epsilon_like"/>
    <property type="match status" value="1"/>
</dbReference>
<evidence type="ECO:0000259" key="5">
    <source>
        <dbReference type="PROSITE" id="PS50172"/>
    </source>
</evidence>